<dbReference type="InterPro" id="IPR014729">
    <property type="entry name" value="Rossmann-like_a/b/a_fold"/>
</dbReference>
<dbReference type="AlphaFoldDB" id="A0AAU2ADI3"/>
<proteinExistence type="inferred from homology"/>
<protein>
    <submittedName>
        <fullName evidence="3">Universal stress protein</fullName>
    </submittedName>
</protein>
<dbReference type="PANTHER" id="PTHR46268">
    <property type="entry name" value="STRESS RESPONSE PROTEIN NHAX"/>
    <property type="match status" value="1"/>
</dbReference>
<organism evidence="3">
    <name type="scientific">Streptomyces sp. NBC_00093</name>
    <dbReference type="NCBI Taxonomy" id="2975649"/>
    <lineage>
        <taxon>Bacteria</taxon>
        <taxon>Bacillati</taxon>
        <taxon>Actinomycetota</taxon>
        <taxon>Actinomycetes</taxon>
        <taxon>Kitasatosporales</taxon>
        <taxon>Streptomycetaceae</taxon>
        <taxon>Streptomyces</taxon>
    </lineage>
</organism>
<dbReference type="InterPro" id="IPR006015">
    <property type="entry name" value="Universal_stress_UspA"/>
</dbReference>
<dbReference type="EMBL" id="CP108222">
    <property type="protein sequence ID" value="WTT22595.1"/>
    <property type="molecule type" value="Genomic_DNA"/>
</dbReference>
<evidence type="ECO:0000259" key="2">
    <source>
        <dbReference type="Pfam" id="PF00582"/>
    </source>
</evidence>
<dbReference type="PANTHER" id="PTHR46268:SF6">
    <property type="entry name" value="UNIVERSAL STRESS PROTEIN UP12"/>
    <property type="match status" value="1"/>
</dbReference>
<feature type="domain" description="UspA" evidence="2">
    <location>
        <begin position="156"/>
        <end position="288"/>
    </location>
</feature>
<evidence type="ECO:0000256" key="1">
    <source>
        <dbReference type="ARBA" id="ARBA00008791"/>
    </source>
</evidence>
<dbReference type="InterPro" id="IPR006016">
    <property type="entry name" value="UspA"/>
</dbReference>
<comment type="similarity">
    <text evidence="1">Belongs to the universal stress protein A family.</text>
</comment>
<dbReference type="PRINTS" id="PR01438">
    <property type="entry name" value="UNVRSLSTRESS"/>
</dbReference>
<gene>
    <name evidence="3" type="ORF">OHA22_47195</name>
</gene>
<dbReference type="SUPFAM" id="SSF52402">
    <property type="entry name" value="Adenine nucleotide alpha hydrolases-like"/>
    <property type="match status" value="2"/>
</dbReference>
<dbReference type="Pfam" id="PF00582">
    <property type="entry name" value="Usp"/>
    <property type="match status" value="2"/>
</dbReference>
<accession>A0AAU2ADI3</accession>
<dbReference type="Gene3D" id="3.40.50.620">
    <property type="entry name" value="HUPs"/>
    <property type="match status" value="2"/>
</dbReference>
<feature type="domain" description="UspA" evidence="2">
    <location>
        <begin position="1"/>
        <end position="136"/>
    </location>
</feature>
<reference evidence="3" key="1">
    <citation type="submission" date="2022-10" db="EMBL/GenBank/DDBJ databases">
        <title>The complete genomes of actinobacterial strains from the NBC collection.</title>
        <authorList>
            <person name="Joergensen T.S."/>
            <person name="Alvarez Arevalo M."/>
            <person name="Sterndorff E.B."/>
            <person name="Faurdal D."/>
            <person name="Vuksanovic O."/>
            <person name="Mourched A.-S."/>
            <person name="Charusanti P."/>
            <person name="Shaw S."/>
            <person name="Blin K."/>
            <person name="Weber T."/>
        </authorList>
    </citation>
    <scope>NUCLEOTIDE SEQUENCE</scope>
    <source>
        <strain evidence="3">NBC_00093</strain>
    </source>
</reference>
<sequence>MIRPITVGLDGSPESLAAADWAAREAQRRELPLHLVHAWIWQPHDVPAAEDMATQRRWAQRVLRDAEEELRGRHPELTVTTEQLSDTAYEVLLDRAEKSDLLVLGSSGHSAVAGFLLGSVGQHVLARAKSPVVMVRPNARSAAEHDGREVVVGLQDLGDPAGPLLEFAFRAAAARGATLHAVHAPSLPPLYGYGPAVGLPAGREDGTTEQAEKALSHALKPWRDRYPQVPVARTVDLARASGVVLQAAAQAGLVVVGRRVHRPALGMRIGPVAHAVLHHAAAPVAVVPHD</sequence>
<evidence type="ECO:0000313" key="3">
    <source>
        <dbReference type="EMBL" id="WTT22595.1"/>
    </source>
</evidence>
<name>A0AAU2ADI3_9ACTN</name>